<dbReference type="GO" id="GO:0006400">
    <property type="term" value="P:tRNA modification"/>
    <property type="evidence" value="ECO:0007669"/>
    <property type="project" value="UniProtKB-UniRule"/>
</dbReference>
<dbReference type="NCBIfam" id="TIGR02433">
    <property type="entry name" value="lysidine_TilS_C"/>
    <property type="match status" value="1"/>
</dbReference>
<dbReference type="Pfam" id="PF11734">
    <property type="entry name" value="TilS_C"/>
    <property type="match status" value="1"/>
</dbReference>
<sequence length="436" mass="50369">MALLSGLRQLSSSYQWRLYVVHVNHQLRGQDSEEDAAYVKAYCEKWQIPCEVRRVDVLASLKSGGNRQAAARELRYQAYYEVAKHWQIEKLALAHHADDQVETILMRMIRGTGVTGLSGMEPIRKWRGLFIVRPMLKMSRAEIERYCEQENLEPRQDQSNFSLIYTRNRIRHQLIPVLKQLNPKVKEAILHLGEIVAEEEKVWIELVEDALKRVVSQREEGRICVNVQPFLELPVALQRRVVKLILSYLVNGGTNDVTLDAVERIRALAQQQHPSGMIHLLKAVHVYREYEKLWFTFNDQKKVEDSLLDISIPLSIPGVTPIPEFEGMMEAILTSEPLNKWTRNTAVFDADELPTDHPILVRSRKPGDRMSCFGMQGTKKLKKILMEAKIPRHKRHLQPVVITGDQILWVPGVQRSNIAPVSSKTTRFLYLIWHVE</sequence>
<dbReference type="NCBIfam" id="TIGR02432">
    <property type="entry name" value="lysidine_TilS_N"/>
    <property type="match status" value="1"/>
</dbReference>
<keyword evidence="5" id="KW-0547">Nucleotide-binding</keyword>
<comment type="catalytic activity">
    <reaction evidence="7 8">
        <text>cytidine(34) in tRNA(Ile2) + L-lysine + ATP = lysidine(34) in tRNA(Ile2) + AMP + diphosphate + H(+)</text>
        <dbReference type="Rhea" id="RHEA:43744"/>
        <dbReference type="Rhea" id="RHEA-COMP:10625"/>
        <dbReference type="Rhea" id="RHEA-COMP:10670"/>
        <dbReference type="ChEBI" id="CHEBI:15378"/>
        <dbReference type="ChEBI" id="CHEBI:30616"/>
        <dbReference type="ChEBI" id="CHEBI:32551"/>
        <dbReference type="ChEBI" id="CHEBI:33019"/>
        <dbReference type="ChEBI" id="CHEBI:82748"/>
        <dbReference type="ChEBI" id="CHEBI:83665"/>
        <dbReference type="ChEBI" id="CHEBI:456215"/>
        <dbReference type="EC" id="6.3.4.19"/>
    </reaction>
</comment>
<dbReference type="PANTHER" id="PTHR43033:SF1">
    <property type="entry name" value="TRNA(ILE)-LYSIDINE SYNTHASE-RELATED"/>
    <property type="match status" value="1"/>
</dbReference>
<comment type="function">
    <text evidence="8">Ligates lysine onto the cytidine present at position 34 of the AUA codon-specific tRNA(Ile) that contains the anticodon CAU, in an ATP-dependent manner. Cytidine is converted to lysidine, thus changing the amino acid specificity of the tRNA from methionine to isoleucine.</text>
</comment>
<evidence type="ECO:0000313" key="11">
    <source>
        <dbReference type="Proteomes" id="UP000199545"/>
    </source>
</evidence>
<dbReference type="STRING" id="46223.SAMN05421852_10842"/>
<dbReference type="GO" id="GO:0032267">
    <property type="term" value="F:tRNA(Ile)-lysidine synthase activity"/>
    <property type="evidence" value="ECO:0007669"/>
    <property type="project" value="UniProtKB-EC"/>
</dbReference>
<evidence type="ECO:0000256" key="6">
    <source>
        <dbReference type="ARBA" id="ARBA00022840"/>
    </source>
</evidence>
<dbReference type="EMBL" id="FORR01000008">
    <property type="protein sequence ID" value="SFJ35877.1"/>
    <property type="molecule type" value="Genomic_DNA"/>
</dbReference>
<dbReference type="GO" id="GO:0005524">
    <property type="term" value="F:ATP binding"/>
    <property type="evidence" value="ECO:0007669"/>
    <property type="project" value="UniProtKB-KW"/>
</dbReference>
<protein>
    <recommendedName>
        <fullName evidence="8">tRNA(Ile)-lysidine synthase</fullName>
        <ecNumber evidence="8">6.3.4.19</ecNumber>
    </recommendedName>
    <alternativeName>
        <fullName evidence="8">tRNA(Ile)-2-lysyl-cytidine synthase</fullName>
    </alternativeName>
    <alternativeName>
        <fullName evidence="8">tRNA(Ile)-lysidine synthetase</fullName>
    </alternativeName>
</protein>
<keyword evidence="11" id="KW-1185">Reference proteome</keyword>
<dbReference type="SMART" id="SM00977">
    <property type="entry name" value="TilS_C"/>
    <property type="match status" value="1"/>
</dbReference>
<dbReference type="GO" id="GO:0005737">
    <property type="term" value="C:cytoplasm"/>
    <property type="evidence" value="ECO:0007669"/>
    <property type="project" value="UniProtKB-SubCell"/>
</dbReference>
<keyword evidence="4 8" id="KW-0819">tRNA processing</keyword>
<evidence type="ECO:0000256" key="5">
    <source>
        <dbReference type="ARBA" id="ARBA00022741"/>
    </source>
</evidence>
<evidence type="ECO:0000313" key="10">
    <source>
        <dbReference type="EMBL" id="SFJ35877.1"/>
    </source>
</evidence>
<evidence type="ECO:0000256" key="8">
    <source>
        <dbReference type="HAMAP-Rule" id="MF_01161"/>
    </source>
</evidence>
<feature type="domain" description="Lysidine-tRNA(Ile) synthetase C-terminal" evidence="9">
    <location>
        <begin position="359"/>
        <end position="433"/>
    </location>
</feature>
<evidence type="ECO:0000256" key="4">
    <source>
        <dbReference type="ARBA" id="ARBA00022694"/>
    </source>
</evidence>
<comment type="similarity">
    <text evidence="8">Belongs to the tRNA(Ile)-lysidine synthase family.</text>
</comment>
<dbReference type="Proteomes" id="UP000199545">
    <property type="component" value="Unassembled WGS sequence"/>
</dbReference>
<dbReference type="InterPro" id="IPR015262">
    <property type="entry name" value="tRNA_Ile_lys_synt_subst-bd"/>
</dbReference>
<dbReference type="Gene3D" id="3.40.50.620">
    <property type="entry name" value="HUPs"/>
    <property type="match status" value="1"/>
</dbReference>
<dbReference type="Pfam" id="PF01171">
    <property type="entry name" value="ATP_bind_3"/>
    <property type="match status" value="1"/>
</dbReference>
<evidence type="ECO:0000256" key="3">
    <source>
        <dbReference type="ARBA" id="ARBA00022598"/>
    </source>
</evidence>
<name>A0A1I3QRX9_9BACL</name>
<dbReference type="InterPro" id="IPR014729">
    <property type="entry name" value="Rossmann-like_a/b/a_fold"/>
</dbReference>
<reference evidence="10 11" key="1">
    <citation type="submission" date="2016-10" db="EMBL/GenBank/DDBJ databases">
        <authorList>
            <person name="de Groot N.N."/>
        </authorList>
    </citation>
    <scope>NUCLEOTIDE SEQUENCE [LARGE SCALE GENOMIC DNA]</scope>
    <source>
        <strain evidence="10 11">DSM 44778</strain>
    </source>
</reference>
<dbReference type="InterPro" id="IPR011063">
    <property type="entry name" value="TilS/TtcA_N"/>
</dbReference>
<dbReference type="InterPro" id="IPR012094">
    <property type="entry name" value="tRNA_Ile_lys_synt"/>
</dbReference>
<dbReference type="Pfam" id="PF09179">
    <property type="entry name" value="TilS"/>
    <property type="match status" value="1"/>
</dbReference>
<dbReference type="HAMAP" id="MF_01161">
    <property type="entry name" value="tRNA_Ile_lys_synt"/>
    <property type="match status" value="1"/>
</dbReference>
<dbReference type="SUPFAM" id="SSF52402">
    <property type="entry name" value="Adenine nucleotide alpha hydrolases-like"/>
    <property type="match status" value="1"/>
</dbReference>
<keyword evidence="6" id="KW-0067">ATP-binding</keyword>
<evidence type="ECO:0000256" key="1">
    <source>
        <dbReference type="ARBA" id="ARBA00004496"/>
    </source>
</evidence>
<dbReference type="AlphaFoldDB" id="A0A1I3QRX9"/>
<dbReference type="InterPro" id="IPR012795">
    <property type="entry name" value="tRNA_Ile_lys_synt_N"/>
</dbReference>
<keyword evidence="3 8" id="KW-0436">Ligase</keyword>
<dbReference type="SUPFAM" id="SSF56037">
    <property type="entry name" value="PheT/TilS domain"/>
    <property type="match status" value="1"/>
</dbReference>
<gene>
    <name evidence="8" type="primary">tilS</name>
    <name evidence="10" type="ORF">SAMN05421852_10842</name>
</gene>
<accession>A0A1I3QRX9</accession>
<dbReference type="Gene3D" id="3.30.465.60">
    <property type="match status" value="1"/>
</dbReference>
<evidence type="ECO:0000259" key="9">
    <source>
        <dbReference type="SMART" id="SM00977"/>
    </source>
</evidence>
<evidence type="ECO:0000256" key="2">
    <source>
        <dbReference type="ARBA" id="ARBA00022490"/>
    </source>
</evidence>
<proteinExistence type="inferred from homology"/>
<dbReference type="EC" id="6.3.4.19" evidence="8"/>
<keyword evidence="2 8" id="KW-0963">Cytoplasm</keyword>
<comment type="subcellular location">
    <subcellularLocation>
        <location evidence="1 8">Cytoplasm</location>
    </subcellularLocation>
</comment>
<dbReference type="PANTHER" id="PTHR43033">
    <property type="entry name" value="TRNA(ILE)-LYSIDINE SYNTHASE-RELATED"/>
    <property type="match status" value="1"/>
</dbReference>
<evidence type="ECO:0000256" key="7">
    <source>
        <dbReference type="ARBA" id="ARBA00048539"/>
    </source>
</evidence>
<dbReference type="InterPro" id="IPR012796">
    <property type="entry name" value="Lysidine-tRNA-synth_C"/>
</dbReference>
<dbReference type="CDD" id="cd01992">
    <property type="entry name" value="TilS_N"/>
    <property type="match status" value="1"/>
</dbReference>
<comment type="caution">
    <text evidence="8">Lacks conserved residue(s) required for the propagation of feature annotation.</text>
</comment>
<organism evidence="10 11">
    <name type="scientific">Thermoflavimicrobium dichotomicum</name>
    <dbReference type="NCBI Taxonomy" id="46223"/>
    <lineage>
        <taxon>Bacteria</taxon>
        <taxon>Bacillati</taxon>
        <taxon>Bacillota</taxon>
        <taxon>Bacilli</taxon>
        <taxon>Bacillales</taxon>
        <taxon>Thermoactinomycetaceae</taxon>
        <taxon>Thermoflavimicrobium</taxon>
    </lineage>
</organism>
<dbReference type="SUPFAM" id="SSF82829">
    <property type="entry name" value="MesJ substrate recognition domain-like"/>
    <property type="match status" value="1"/>
</dbReference>